<name>A0A5K7ZFE9_9BACT</name>
<evidence type="ECO:0000256" key="2">
    <source>
        <dbReference type="SAM" id="Phobius"/>
    </source>
</evidence>
<evidence type="ECO:0000313" key="5">
    <source>
        <dbReference type="Proteomes" id="UP000425960"/>
    </source>
</evidence>
<evidence type="ECO:0000259" key="3">
    <source>
        <dbReference type="SMART" id="SM00244"/>
    </source>
</evidence>
<dbReference type="Proteomes" id="UP000425960">
    <property type="component" value="Chromosome"/>
</dbReference>
<dbReference type="EMBL" id="AP021876">
    <property type="protein sequence ID" value="BBO80888.1"/>
    <property type="molecule type" value="Genomic_DNA"/>
</dbReference>
<dbReference type="SUPFAM" id="SSF117892">
    <property type="entry name" value="Band 7/SPFH domain"/>
    <property type="match status" value="1"/>
</dbReference>
<dbReference type="GO" id="GO:0016020">
    <property type="term" value="C:membrane"/>
    <property type="evidence" value="ECO:0007669"/>
    <property type="project" value="UniProtKB-SubCell"/>
</dbReference>
<protein>
    <recommendedName>
        <fullName evidence="3">Band 7 domain-containing protein</fullName>
    </recommendedName>
</protein>
<reference evidence="4 5" key="1">
    <citation type="submission" date="2019-11" db="EMBL/GenBank/DDBJ databases">
        <title>Comparative genomics of hydrocarbon-degrading Desulfosarcina strains.</title>
        <authorList>
            <person name="Watanabe M."/>
            <person name="Kojima H."/>
            <person name="Fukui M."/>
        </authorList>
    </citation>
    <scope>NUCLEOTIDE SEQUENCE [LARGE SCALE GENOMIC DNA]</scope>
    <source>
        <strain evidence="4 5">28bB2T</strain>
    </source>
</reference>
<keyword evidence="2" id="KW-0472">Membrane</keyword>
<dbReference type="KEGG" id="dov:DSCO28_14540"/>
<feature type="transmembrane region" description="Helical" evidence="2">
    <location>
        <begin position="27"/>
        <end position="50"/>
    </location>
</feature>
<evidence type="ECO:0000313" key="4">
    <source>
        <dbReference type="EMBL" id="BBO80888.1"/>
    </source>
</evidence>
<comment type="subcellular location">
    <subcellularLocation>
        <location evidence="1">Membrane</location>
        <topology evidence="1">Single-pass membrane protein</topology>
    </subcellularLocation>
</comment>
<dbReference type="InterPro" id="IPR036013">
    <property type="entry name" value="Band_7/SPFH_dom_sf"/>
</dbReference>
<keyword evidence="2" id="KW-0812">Transmembrane</keyword>
<keyword evidence="2" id="KW-1133">Transmembrane helix</keyword>
<dbReference type="SMART" id="SM00244">
    <property type="entry name" value="PHB"/>
    <property type="match status" value="1"/>
</dbReference>
<organism evidence="4 5">
    <name type="scientific">Desulfosarcina ovata subsp. sediminis</name>
    <dbReference type="NCBI Taxonomy" id="885957"/>
    <lineage>
        <taxon>Bacteria</taxon>
        <taxon>Pseudomonadati</taxon>
        <taxon>Thermodesulfobacteriota</taxon>
        <taxon>Desulfobacteria</taxon>
        <taxon>Desulfobacterales</taxon>
        <taxon>Desulfosarcinaceae</taxon>
        <taxon>Desulfosarcina</taxon>
    </lineage>
</organism>
<evidence type="ECO:0000256" key="1">
    <source>
        <dbReference type="ARBA" id="ARBA00004167"/>
    </source>
</evidence>
<feature type="domain" description="Band 7" evidence="3">
    <location>
        <begin position="46"/>
        <end position="228"/>
    </location>
</feature>
<sequence length="362" mass="40556">MTKDQLENILAFIDRSKGTLGRLKLTFGLKIVVVLAATLIVCYQLFLVYVQPDQYGIKVVRIGLNRGVQKEVYHAGLTFVLPFGFQQMYSLPKGIQVLELTNFPETAAEAARKDRAAHIQTSDGFFVDVDVSMLYHIKDPYLVFTTIGPGTLFEDNGIIPKAEPALKETLGKLTTEEFYNSPLRVRKAEEAKAQLNRELNPKGLEIDQVLVRYFKYSPEIQKNIEEKKLQDQMVFTNQAAARAAKEEAQLKKIVQEGMVIAAVEMEKGKAYVTRKIAEKDLYVRKIKADADLLVKLAEAERVRLKNDSLKGIGSERMVGLKMADVYKGLDLIILPSDGSSGINPLNLDNTLQLFDVRKGGDK</sequence>
<gene>
    <name evidence="4" type="ORF">DSCO28_14540</name>
</gene>
<dbReference type="Gene3D" id="3.30.479.30">
    <property type="entry name" value="Band 7 domain"/>
    <property type="match status" value="1"/>
</dbReference>
<accession>A0A5K7ZFE9</accession>
<proteinExistence type="predicted"/>
<dbReference type="AlphaFoldDB" id="A0A5K7ZFE9"/>
<dbReference type="RefSeq" id="WP_231714087.1">
    <property type="nucleotide sequence ID" value="NZ_AP021876.1"/>
</dbReference>
<dbReference type="Pfam" id="PF01145">
    <property type="entry name" value="Band_7"/>
    <property type="match status" value="1"/>
</dbReference>
<dbReference type="InterPro" id="IPR001107">
    <property type="entry name" value="Band_7"/>
</dbReference>